<evidence type="ECO:0000313" key="7">
    <source>
        <dbReference type="Proteomes" id="UP000593765"/>
    </source>
</evidence>
<dbReference type="RefSeq" id="WP_206293931.1">
    <property type="nucleotide sequence ID" value="NZ_CP063458.1"/>
</dbReference>
<dbReference type="GO" id="GO:0009247">
    <property type="term" value="P:glycolipid biosynthetic process"/>
    <property type="evidence" value="ECO:0007669"/>
    <property type="project" value="InterPro"/>
</dbReference>
<feature type="domain" description="Diacylglycerol glucosyltransferase N-terminal" evidence="5">
    <location>
        <begin position="23"/>
        <end position="189"/>
    </location>
</feature>
<evidence type="ECO:0000313" key="6">
    <source>
        <dbReference type="EMBL" id="QOV90828.1"/>
    </source>
</evidence>
<comment type="similarity">
    <text evidence="1">Belongs to the glycosyltransferase 28 family.</text>
</comment>
<dbReference type="EMBL" id="CP063458">
    <property type="protein sequence ID" value="QOV90828.1"/>
    <property type="molecule type" value="Genomic_DNA"/>
</dbReference>
<sequence length="384" mass="42795">MWIAARFAPPRILVLSASAGVGHLRAAEAIELALRQTHPEAHVVNVDVLQYTNAAFRHFFAQTYFDVIKHAPHFVGFMYDRLDKPGWPPMERLRTKFQRVQFGKFTDLLLSQPWDLAINTHFLPAEFISSLRLEGRLKLPQVMVTTDFYIHCMWVKQPVERYYMASRESAINLSNVVPLSEMEVTGIPIHPAFGEAMDPTGCRRKHGISVDRNVVLQLAGGFGVGPIEQIHRRLLECQTPLHVVVATGRNARVRTRLEAIPLPSHHRRTVLGFTSDMPELMTAADVVVSKPGGLTTSEAMATGTPMVVVDPIPGQESRNSDYLLENGAAIKANTLQSLPHKLDVILSDGARLKQMQANARRIGHPRAAFDVVERAMKLISTVKA</sequence>
<evidence type="ECO:0000259" key="4">
    <source>
        <dbReference type="Pfam" id="PF00534"/>
    </source>
</evidence>
<evidence type="ECO:0000256" key="3">
    <source>
        <dbReference type="ARBA" id="ARBA00022679"/>
    </source>
</evidence>
<dbReference type="InterPro" id="IPR009695">
    <property type="entry name" value="Diacylglyc_glucosyltr_N"/>
</dbReference>
<proteinExistence type="inferred from homology"/>
<keyword evidence="3" id="KW-0808">Transferase</keyword>
<organism evidence="6 7">
    <name type="scientific">Humisphaera borealis</name>
    <dbReference type="NCBI Taxonomy" id="2807512"/>
    <lineage>
        <taxon>Bacteria</taxon>
        <taxon>Pseudomonadati</taxon>
        <taxon>Planctomycetota</taxon>
        <taxon>Phycisphaerae</taxon>
        <taxon>Tepidisphaerales</taxon>
        <taxon>Tepidisphaeraceae</taxon>
        <taxon>Humisphaera</taxon>
    </lineage>
</organism>
<dbReference type="InterPro" id="IPR050519">
    <property type="entry name" value="Glycosyltransf_28_UgtP"/>
</dbReference>
<evidence type="ECO:0000259" key="5">
    <source>
        <dbReference type="Pfam" id="PF06925"/>
    </source>
</evidence>
<evidence type="ECO:0000256" key="2">
    <source>
        <dbReference type="ARBA" id="ARBA00022676"/>
    </source>
</evidence>
<dbReference type="Pfam" id="PF00534">
    <property type="entry name" value="Glycos_transf_1"/>
    <property type="match status" value="1"/>
</dbReference>
<dbReference type="InterPro" id="IPR001296">
    <property type="entry name" value="Glyco_trans_1"/>
</dbReference>
<evidence type="ECO:0000256" key="1">
    <source>
        <dbReference type="ARBA" id="ARBA00006962"/>
    </source>
</evidence>
<reference evidence="6 7" key="1">
    <citation type="submission" date="2020-10" db="EMBL/GenBank/DDBJ databases">
        <title>Wide distribution of Phycisphaera-like planctomycetes from WD2101 soil group in peatlands and genome analysis of the first cultivated representative.</title>
        <authorList>
            <person name="Dedysh S.N."/>
            <person name="Beletsky A.V."/>
            <person name="Ivanova A."/>
            <person name="Kulichevskaya I.S."/>
            <person name="Suzina N.E."/>
            <person name="Philippov D.A."/>
            <person name="Rakitin A.L."/>
            <person name="Mardanov A.V."/>
            <person name="Ravin N.V."/>
        </authorList>
    </citation>
    <scope>NUCLEOTIDE SEQUENCE [LARGE SCALE GENOMIC DNA]</scope>
    <source>
        <strain evidence="6 7">M1803</strain>
    </source>
</reference>
<dbReference type="KEGG" id="hbs:IPV69_05570"/>
<dbReference type="Proteomes" id="UP000593765">
    <property type="component" value="Chromosome"/>
</dbReference>
<dbReference type="PANTHER" id="PTHR43025">
    <property type="entry name" value="MONOGALACTOSYLDIACYLGLYCEROL SYNTHASE"/>
    <property type="match status" value="1"/>
</dbReference>
<gene>
    <name evidence="6" type="ORF">IPV69_05570</name>
</gene>
<protein>
    <submittedName>
        <fullName evidence="6">Glycosyltransferase</fullName>
    </submittedName>
</protein>
<keyword evidence="2" id="KW-0328">Glycosyltransferase</keyword>
<keyword evidence="7" id="KW-1185">Reference proteome</keyword>
<dbReference type="Pfam" id="PF06925">
    <property type="entry name" value="MGDG_synth"/>
    <property type="match status" value="1"/>
</dbReference>
<accession>A0A7M2WZ93</accession>
<dbReference type="GO" id="GO:0016020">
    <property type="term" value="C:membrane"/>
    <property type="evidence" value="ECO:0007669"/>
    <property type="project" value="GOC"/>
</dbReference>
<dbReference type="GO" id="GO:0016758">
    <property type="term" value="F:hexosyltransferase activity"/>
    <property type="evidence" value="ECO:0007669"/>
    <property type="project" value="InterPro"/>
</dbReference>
<feature type="domain" description="Glycosyl transferase family 1" evidence="4">
    <location>
        <begin position="240"/>
        <end position="361"/>
    </location>
</feature>
<dbReference type="PANTHER" id="PTHR43025:SF3">
    <property type="entry name" value="MONOGALACTOSYLDIACYLGLYCEROL SYNTHASE 1, CHLOROPLASTIC"/>
    <property type="match status" value="1"/>
</dbReference>
<dbReference type="SUPFAM" id="SSF53756">
    <property type="entry name" value="UDP-Glycosyltransferase/glycogen phosphorylase"/>
    <property type="match status" value="1"/>
</dbReference>
<dbReference type="Gene3D" id="3.40.50.2000">
    <property type="entry name" value="Glycogen Phosphorylase B"/>
    <property type="match status" value="1"/>
</dbReference>
<dbReference type="AlphaFoldDB" id="A0A7M2WZ93"/>
<name>A0A7M2WZ93_9BACT</name>